<accession>A0A8H5HTG5</accession>
<keyword evidence="4" id="KW-1185">Reference proteome</keyword>
<evidence type="ECO:0000256" key="1">
    <source>
        <dbReference type="SAM" id="MobiDB-lite"/>
    </source>
</evidence>
<proteinExistence type="predicted"/>
<evidence type="ECO:0000259" key="2">
    <source>
        <dbReference type="PROSITE" id="PS50181"/>
    </source>
</evidence>
<feature type="domain" description="F-box" evidence="2">
    <location>
        <begin position="88"/>
        <end position="137"/>
    </location>
</feature>
<sequence length="714" mass="83341">MSRRSLRISEKGSTSSTSPLLTPPQAEGAKGNQPLKGEETSQTASRKRSRPKRDDSSKQSLEKPLKKKQKTKMPKEFRHVRGKHGLLERLARDVPLDVMFEIFSYFDSNDLLNLSRTTRNLRSILLDRSSEFAWRRARNNWGNLPPIPEYLSEPGYADLLFGTHCHICGRKGGCEPPFWSFRLRCCRSCAIKTFPQFATLKRKQPEFYRSENIFPRETLPALYRGYEKVAPARYIGHEVMTERLRDEFETLETDEEQVVWIVAKRQEREALLEHANQCNVWYSKMIRNRDNNLRKQRREAYVRSAICCLAGFELDSNDARIFKRLEGLGHREEIDIMIKSWSASRSLLRHESVDQAKVLTEQAWKRMKGDLIRLILHHKEARLENLKKEVIIKRCLLLETVYKRTLMSADHRSPLPGVGDILNEPSIHNMIINTPAEDELSEAFYQSQLKESLPKFIEKWAPLDKVQQVLHVLQKAKPSATASDLHLASSTFICTKCSTVMVFPEMFHHRCCFEWQPNQQNPPNPLWVYTPKLVLGPWHCPVKFDAEGSEFVKSIIEACGLDPMTATTQDMFAADPLVECLDCQWGTPNPLRLFMHWPAPFRHRHIYHLHKNYRFVLNKSVKDRQTIRDSGGPYEHIRCVHCNAQLFQESTSVLKHLKESHQIILDQEQDEGEGERQRQQQDLKSLQEHWYWNPSVKDSKYHHNVDQRRYPSLK</sequence>
<feature type="compositionally biased region" description="Basic and acidic residues" evidence="1">
    <location>
        <begin position="52"/>
        <end position="64"/>
    </location>
</feature>
<comment type="caution">
    <text evidence="3">The sequence shown here is derived from an EMBL/GenBank/DDBJ whole genome shotgun (WGS) entry which is preliminary data.</text>
</comment>
<dbReference type="SMART" id="SM00256">
    <property type="entry name" value="FBOX"/>
    <property type="match status" value="1"/>
</dbReference>
<evidence type="ECO:0000313" key="4">
    <source>
        <dbReference type="Proteomes" id="UP000518752"/>
    </source>
</evidence>
<dbReference type="InterPro" id="IPR001810">
    <property type="entry name" value="F-box_dom"/>
</dbReference>
<dbReference type="InterPro" id="IPR036047">
    <property type="entry name" value="F-box-like_dom_sf"/>
</dbReference>
<gene>
    <name evidence="3" type="ORF">D9757_005072</name>
</gene>
<reference evidence="3 4" key="1">
    <citation type="journal article" date="2020" name="ISME J.">
        <title>Uncovering the hidden diversity of litter-decomposition mechanisms in mushroom-forming fungi.</title>
        <authorList>
            <person name="Floudas D."/>
            <person name="Bentzer J."/>
            <person name="Ahren D."/>
            <person name="Johansson T."/>
            <person name="Persson P."/>
            <person name="Tunlid A."/>
        </authorList>
    </citation>
    <scope>NUCLEOTIDE SEQUENCE [LARGE SCALE GENOMIC DNA]</scope>
    <source>
        <strain evidence="3 4">CBS 406.79</strain>
    </source>
</reference>
<dbReference type="OrthoDB" id="2322499at2759"/>
<dbReference type="EMBL" id="JAACJN010000025">
    <property type="protein sequence ID" value="KAF5388905.1"/>
    <property type="molecule type" value="Genomic_DNA"/>
</dbReference>
<evidence type="ECO:0000313" key="3">
    <source>
        <dbReference type="EMBL" id="KAF5388905.1"/>
    </source>
</evidence>
<protein>
    <recommendedName>
        <fullName evidence="2">F-box domain-containing protein</fullName>
    </recommendedName>
</protein>
<dbReference type="Pfam" id="PF00646">
    <property type="entry name" value="F-box"/>
    <property type="match status" value="1"/>
</dbReference>
<dbReference type="PROSITE" id="PS50181">
    <property type="entry name" value="FBOX"/>
    <property type="match status" value="1"/>
</dbReference>
<dbReference type="SUPFAM" id="SSF81383">
    <property type="entry name" value="F-box domain"/>
    <property type="match status" value="1"/>
</dbReference>
<dbReference type="Proteomes" id="UP000518752">
    <property type="component" value="Unassembled WGS sequence"/>
</dbReference>
<name>A0A8H5HTG5_9AGAR</name>
<organism evidence="3 4">
    <name type="scientific">Collybiopsis confluens</name>
    <dbReference type="NCBI Taxonomy" id="2823264"/>
    <lineage>
        <taxon>Eukaryota</taxon>
        <taxon>Fungi</taxon>
        <taxon>Dikarya</taxon>
        <taxon>Basidiomycota</taxon>
        <taxon>Agaricomycotina</taxon>
        <taxon>Agaricomycetes</taxon>
        <taxon>Agaricomycetidae</taxon>
        <taxon>Agaricales</taxon>
        <taxon>Marasmiineae</taxon>
        <taxon>Omphalotaceae</taxon>
        <taxon>Collybiopsis</taxon>
    </lineage>
</organism>
<feature type="region of interest" description="Disordered" evidence="1">
    <location>
        <begin position="1"/>
        <end position="80"/>
    </location>
</feature>
<feature type="compositionally biased region" description="Low complexity" evidence="1">
    <location>
        <begin position="13"/>
        <end position="24"/>
    </location>
</feature>
<dbReference type="AlphaFoldDB" id="A0A8H5HTG5"/>